<reference evidence="1 2" key="1">
    <citation type="journal article" date="2014" name="Mol. Plant">
        <title>Chromosome Scale Genome Assembly and Transcriptome Profiling of Nannochloropsis gaditana in Nitrogen Depletion.</title>
        <authorList>
            <person name="Corteggiani Carpinelli E."/>
            <person name="Telatin A."/>
            <person name="Vitulo N."/>
            <person name="Forcato C."/>
            <person name="D'Angelo M."/>
            <person name="Schiavon R."/>
            <person name="Vezzi A."/>
            <person name="Giacometti G.M."/>
            <person name="Morosinotto T."/>
            <person name="Valle G."/>
        </authorList>
    </citation>
    <scope>NUCLEOTIDE SEQUENCE [LARGE SCALE GENOMIC DNA]</scope>
    <source>
        <strain evidence="1 2">B-31</strain>
    </source>
</reference>
<keyword evidence="2" id="KW-1185">Reference proteome</keyword>
<dbReference type="OrthoDB" id="10494169at2759"/>
<sequence>MHIAVHHEKERRSVRIILYNGWLRDWTYPRLWMKSLAIHLSHTQYCVLGEGGHGLVDIDVEIVGNTVPVQTADSGRYIKHLSDMVGPAGPDENTFFIGQSIGCLVILRYLACLPPGFKVCIYACGKKYCFIFPSGSYEYQLANHGT</sequence>
<dbReference type="EMBL" id="AZIL01002191">
    <property type="protein sequence ID" value="EWM22480.1"/>
    <property type="molecule type" value="Genomic_DNA"/>
</dbReference>
<evidence type="ECO:0000313" key="1">
    <source>
        <dbReference type="EMBL" id="EWM22480.1"/>
    </source>
</evidence>
<protein>
    <submittedName>
        <fullName evidence="1">Uncharacterized protein</fullName>
    </submittedName>
</protein>
<comment type="caution">
    <text evidence="1">The sequence shown here is derived from an EMBL/GenBank/DDBJ whole genome shotgun (WGS) entry which is preliminary data.</text>
</comment>
<gene>
    <name evidence="1" type="ORF">Naga_100011g49</name>
</gene>
<dbReference type="AlphaFoldDB" id="W7T661"/>
<organism evidence="1 2">
    <name type="scientific">Nannochloropsis gaditana</name>
    <dbReference type="NCBI Taxonomy" id="72520"/>
    <lineage>
        <taxon>Eukaryota</taxon>
        <taxon>Sar</taxon>
        <taxon>Stramenopiles</taxon>
        <taxon>Ochrophyta</taxon>
        <taxon>Eustigmatophyceae</taxon>
        <taxon>Eustigmatales</taxon>
        <taxon>Monodopsidaceae</taxon>
        <taxon>Nannochloropsis</taxon>
    </lineage>
</organism>
<accession>W7T661</accession>
<dbReference type="Proteomes" id="UP000019335">
    <property type="component" value="Unassembled WGS sequence"/>
</dbReference>
<name>W7T661_9STRA</name>
<proteinExistence type="predicted"/>
<dbReference type="InterPro" id="IPR029058">
    <property type="entry name" value="AB_hydrolase_fold"/>
</dbReference>
<evidence type="ECO:0000313" key="2">
    <source>
        <dbReference type="Proteomes" id="UP000019335"/>
    </source>
</evidence>
<dbReference type="SUPFAM" id="SSF53474">
    <property type="entry name" value="alpha/beta-Hydrolases"/>
    <property type="match status" value="1"/>
</dbReference>